<dbReference type="AlphaFoldDB" id="G2PHU2"/>
<accession>G2PHU2</accession>
<evidence type="ECO:0000313" key="2">
    <source>
        <dbReference type="EMBL" id="AEM88893.1"/>
    </source>
</evidence>
<proteinExistence type="predicted"/>
<geneLocation type="plasmid" evidence="2 3">
    <name>pSTRVI02</name>
</geneLocation>
<keyword evidence="2" id="KW-0614">Plasmid</keyword>
<evidence type="ECO:0000313" key="3">
    <source>
        <dbReference type="Proteomes" id="UP000008703"/>
    </source>
</evidence>
<organism evidence="2 3">
    <name type="scientific">Streptomyces violaceusniger (strain Tu 4113)</name>
    <dbReference type="NCBI Taxonomy" id="653045"/>
    <lineage>
        <taxon>Bacteria</taxon>
        <taxon>Bacillati</taxon>
        <taxon>Actinomycetota</taxon>
        <taxon>Actinomycetes</taxon>
        <taxon>Kitasatosporales</taxon>
        <taxon>Streptomycetaceae</taxon>
        <taxon>Streptomyces</taxon>
        <taxon>Streptomyces violaceusniger group</taxon>
    </lineage>
</organism>
<evidence type="ECO:0000256" key="1">
    <source>
        <dbReference type="SAM" id="Phobius"/>
    </source>
</evidence>
<protein>
    <submittedName>
        <fullName evidence="2">Uncharacterized protein</fullName>
    </submittedName>
</protein>
<dbReference type="Proteomes" id="UP000008703">
    <property type="component" value="Plasmid pSTRVI02"/>
</dbReference>
<keyword evidence="3" id="KW-1185">Reference proteome</keyword>
<dbReference type="EMBL" id="CP002996">
    <property type="protein sequence ID" value="AEM88893.1"/>
    <property type="molecule type" value="Genomic_DNA"/>
</dbReference>
<gene>
    <name evidence="2" type="ORF">Strvi_0117</name>
</gene>
<name>G2PHU2_STRV4</name>
<feature type="transmembrane region" description="Helical" evidence="1">
    <location>
        <begin position="46"/>
        <end position="66"/>
    </location>
</feature>
<keyword evidence="1" id="KW-1133">Transmembrane helix</keyword>
<dbReference type="RefSeq" id="WP_014043828.1">
    <property type="nucleotide sequence ID" value="NC_015952.1"/>
</dbReference>
<dbReference type="HOGENOM" id="CLU_2810810_0_0_11"/>
<feature type="transmembrane region" description="Helical" evidence="1">
    <location>
        <begin position="16"/>
        <end position="34"/>
    </location>
</feature>
<keyword evidence="1" id="KW-0472">Membrane</keyword>
<sequence length="67" mass="7087">MLLSAGNTPANDIALLPWWAQLLIGVALIVVAAAMHHFGKKIESDIMDMASFLLGCGGLYALVTALF</sequence>
<dbReference type="KEGG" id="svl:Strvi_0117"/>
<reference evidence="2" key="1">
    <citation type="submission" date="2011-08" db="EMBL/GenBank/DDBJ databases">
        <title>Complete sequence of plasmid 2 of Streptomyces violaceusniger Tu 4113.</title>
        <authorList>
            <consortium name="US DOE Joint Genome Institute"/>
            <person name="Lucas S."/>
            <person name="Han J."/>
            <person name="Lapidus A."/>
            <person name="Cheng J.-F."/>
            <person name="Goodwin L."/>
            <person name="Pitluck S."/>
            <person name="Peters L."/>
            <person name="Ivanova N."/>
            <person name="Daligault H."/>
            <person name="Detter J.C."/>
            <person name="Han C."/>
            <person name="Tapia R."/>
            <person name="Land M."/>
            <person name="Hauser L."/>
            <person name="Kyrpides N."/>
            <person name="Ivanova N."/>
            <person name="Pagani I."/>
            <person name="Hagen A."/>
            <person name="Katz L."/>
            <person name="Fiedler H.-P."/>
            <person name="Keasling J."/>
            <person name="Fortman J."/>
            <person name="Woyke T."/>
        </authorList>
    </citation>
    <scope>NUCLEOTIDE SEQUENCE [LARGE SCALE GENOMIC DNA]</scope>
    <source>
        <strain evidence="2">Tu 4113</strain>
        <plasmid evidence="2">pSTRVI02</plasmid>
    </source>
</reference>
<keyword evidence="1" id="KW-0812">Transmembrane</keyword>